<evidence type="ECO:0000256" key="5">
    <source>
        <dbReference type="SAM" id="MobiDB-lite"/>
    </source>
</evidence>
<feature type="compositionally biased region" description="Low complexity" evidence="5">
    <location>
        <begin position="111"/>
        <end position="125"/>
    </location>
</feature>
<keyword evidence="4" id="KW-0472">Membrane</keyword>
<dbReference type="InterPro" id="IPR024583">
    <property type="entry name" value="Na_trans_cytopl"/>
</dbReference>
<feature type="domain" description="Voltage-gated Na+ ion channel cytoplasmic" evidence="7">
    <location>
        <begin position="122"/>
        <end position="270"/>
    </location>
</feature>
<feature type="compositionally biased region" description="Low complexity" evidence="5">
    <location>
        <begin position="80"/>
        <end position="93"/>
    </location>
</feature>
<evidence type="ECO:0000313" key="8">
    <source>
        <dbReference type="EMBL" id="CDQ99422.1"/>
    </source>
</evidence>
<sequence>MMFFVLVIFLGSFYLVNLILAVVAMAYDEQNQATIEEAAQKEEEFQAMLEQLKRQQEEALVAAAATTESHEEYSGRGGPSSEASSGTSKLSSKSAKERMNRQKKRKERASTRSSTSPSQRTSLLSIRGSLFSPRRNSRASLFSFRGRARDVSDNDFADDEQSTFEDTDSRRGSLFVPCRAERRSSTVSQTSLAPQRVLLPANGKMHCTVDCNGVVSLVGGTSVPTSPVGLLLPEGTTTDSEMRLKKRRSRQSSMAYLDEPARARAMSVASILTNTMEELEESRQKCPPCWYKFANTYLIWDCCPMWLSFKGIVNTVVMDPFVDLAITVCIVLNTLFMAMEHYPMTTEFNHVLSVGNLVSVRHY</sequence>
<feature type="signal peptide" evidence="6">
    <location>
        <begin position="1"/>
        <end position="21"/>
    </location>
</feature>
<evidence type="ECO:0000259" key="7">
    <source>
        <dbReference type="Pfam" id="PF11933"/>
    </source>
</evidence>
<dbReference type="Gene3D" id="1.20.120.350">
    <property type="entry name" value="Voltage-gated potassium channels. Chain C"/>
    <property type="match status" value="1"/>
</dbReference>
<dbReference type="PaxDb" id="8022-A0A060Z6B5"/>
<dbReference type="Proteomes" id="UP000193380">
    <property type="component" value="Unassembled WGS sequence"/>
</dbReference>
<dbReference type="GO" id="GO:0086010">
    <property type="term" value="P:membrane depolarization during action potential"/>
    <property type="evidence" value="ECO:0007669"/>
    <property type="project" value="TreeGrafter"/>
</dbReference>
<name>A0A060Z6B5_ONCMY</name>
<feature type="chain" id="PRO_5001592735" description="Voltage-gated Na+ ion channel cytoplasmic domain-containing protein" evidence="6">
    <location>
        <begin position="22"/>
        <end position="363"/>
    </location>
</feature>
<proteinExistence type="predicted"/>
<dbReference type="EMBL" id="FR946389">
    <property type="protein sequence ID" value="CDQ99422.1"/>
    <property type="molecule type" value="Genomic_DNA"/>
</dbReference>
<reference evidence="8" key="2">
    <citation type="submission" date="2014-03" db="EMBL/GenBank/DDBJ databases">
        <authorList>
            <person name="Genoscope - CEA"/>
        </authorList>
    </citation>
    <scope>NUCLEOTIDE SEQUENCE</scope>
</reference>
<dbReference type="InterPro" id="IPR027359">
    <property type="entry name" value="Volt_channel_dom_sf"/>
</dbReference>
<comment type="subcellular location">
    <subcellularLocation>
        <location evidence="1">Membrane</location>
        <topology evidence="1">Multi-pass membrane protein</topology>
    </subcellularLocation>
</comment>
<evidence type="ECO:0000313" key="9">
    <source>
        <dbReference type="Proteomes" id="UP000193380"/>
    </source>
</evidence>
<keyword evidence="6" id="KW-0732">Signal</keyword>
<dbReference type="PANTHER" id="PTHR10037">
    <property type="entry name" value="VOLTAGE-GATED CATION CHANNEL CALCIUM AND SODIUM"/>
    <property type="match status" value="1"/>
</dbReference>
<dbReference type="GO" id="GO:0005248">
    <property type="term" value="F:voltage-gated sodium channel activity"/>
    <property type="evidence" value="ECO:0007669"/>
    <property type="project" value="TreeGrafter"/>
</dbReference>
<evidence type="ECO:0000256" key="3">
    <source>
        <dbReference type="ARBA" id="ARBA00022989"/>
    </source>
</evidence>
<dbReference type="Gene3D" id="1.10.287.70">
    <property type="match status" value="1"/>
</dbReference>
<keyword evidence="3" id="KW-1133">Transmembrane helix</keyword>
<dbReference type="InterPro" id="IPR043203">
    <property type="entry name" value="VGCC_Ca_Na"/>
</dbReference>
<evidence type="ECO:0000256" key="2">
    <source>
        <dbReference type="ARBA" id="ARBA00022692"/>
    </source>
</evidence>
<dbReference type="PANTHER" id="PTHR10037:SF278">
    <property type="entry name" value="SODIUM CHANNEL PROTEIN TYPE 2 SUBUNIT ALPHA"/>
    <property type="match status" value="1"/>
</dbReference>
<dbReference type="GO" id="GO:0001518">
    <property type="term" value="C:voltage-gated sodium channel complex"/>
    <property type="evidence" value="ECO:0007669"/>
    <property type="project" value="TreeGrafter"/>
</dbReference>
<keyword evidence="2" id="KW-0812">Transmembrane</keyword>
<accession>A0A060Z6B5</accession>
<dbReference type="STRING" id="8022.A0A060Z6B5"/>
<dbReference type="GO" id="GO:0019228">
    <property type="term" value="P:neuronal action potential"/>
    <property type="evidence" value="ECO:0007669"/>
    <property type="project" value="TreeGrafter"/>
</dbReference>
<evidence type="ECO:0000256" key="4">
    <source>
        <dbReference type="ARBA" id="ARBA00023136"/>
    </source>
</evidence>
<dbReference type="AlphaFoldDB" id="A0A060Z6B5"/>
<feature type="region of interest" description="Disordered" evidence="5">
    <location>
        <begin position="59"/>
        <end position="129"/>
    </location>
</feature>
<organism evidence="8 9">
    <name type="scientific">Oncorhynchus mykiss</name>
    <name type="common">Rainbow trout</name>
    <name type="synonym">Salmo gairdneri</name>
    <dbReference type="NCBI Taxonomy" id="8022"/>
    <lineage>
        <taxon>Eukaryota</taxon>
        <taxon>Metazoa</taxon>
        <taxon>Chordata</taxon>
        <taxon>Craniata</taxon>
        <taxon>Vertebrata</taxon>
        <taxon>Euteleostomi</taxon>
        <taxon>Actinopterygii</taxon>
        <taxon>Neopterygii</taxon>
        <taxon>Teleostei</taxon>
        <taxon>Protacanthopterygii</taxon>
        <taxon>Salmoniformes</taxon>
        <taxon>Salmonidae</taxon>
        <taxon>Salmoninae</taxon>
        <taxon>Oncorhynchus</taxon>
    </lineage>
</organism>
<protein>
    <recommendedName>
        <fullName evidence="7">Voltage-gated Na+ ion channel cytoplasmic domain-containing protein</fullName>
    </recommendedName>
</protein>
<reference evidence="8" key="1">
    <citation type="journal article" date="2014" name="Nat. Commun.">
        <title>The rainbow trout genome provides novel insights into evolution after whole-genome duplication in vertebrates.</title>
        <authorList>
            <person name="Berthelot C."/>
            <person name="Brunet F."/>
            <person name="Chalopin D."/>
            <person name="Juanchich A."/>
            <person name="Bernard M."/>
            <person name="Noel B."/>
            <person name="Bento P."/>
            <person name="Da Silva C."/>
            <person name="Labadie K."/>
            <person name="Alberti A."/>
            <person name="Aury J.M."/>
            <person name="Louis A."/>
            <person name="Dehais P."/>
            <person name="Bardou P."/>
            <person name="Montfort J."/>
            <person name="Klopp C."/>
            <person name="Cabau C."/>
            <person name="Gaspin C."/>
            <person name="Thorgaard G.H."/>
            <person name="Boussaha M."/>
            <person name="Quillet E."/>
            <person name="Guyomard R."/>
            <person name="Galiana D."/>
            <person name="Bobe J."/>
            <person name="Volff J.N."/>
            <person name="Genet C."/>
            <person name="Wincker P."/>
            <person name="Jaillon O."/>
            <person name="Roest Crollius H."/>
            <person name="Guiguen Y."/>
        </authorList>
    </citation>
    <scope>NUCLEOTIDE SEQUENCE [LARGE SCALE GENOMIC DNA]</scope>
</reference>
<gene>
    <name evidence="8" type="ORF">GSONMT00013375001</name>
</gene>
<dbReference type="Pfam" id="PF11933">
    <property type="entry name" value="Na_trans_cytopl"/>
    <property type="match status" value="1"/>
</dbReference>
<evidence type="ECO:0000256" key="6">
    <source>
        <dbReference type="SAM" id="SignalP"/>
    </source>
</evidence>
<evidence type="ECO:0000256" key="1">
    <source>
        <dbReference type="ARBA" id="ARBA00004141"/>
    </source>
</evidence>